<sequence length="173" mass="17804">MLAKRDGINVIGLTSAANVDFVERLGLYDQVLSYDEIGQLDGDQPAAYIDFSGDAGVRAAIHNRLADALVYDCAVGATHINALGGADGLPGPAPVLFFAPAQAKKRGDEWGVGELLGRIAAALGEFIGFVSNPDNVLLRVEVGSGPQDVEAAYLAVLRGEAAADAGSILSLPA</sequence>
<proteinExistence type="predicted"/>
<dbReference type="Pfam" id="PF11017">
    <property type="entry name" value="DUF2855"/>
    <property type="match status" value="1"/>
</dbReference>
<evidence type="ECO:0000313" key="1">
    <source>
        <dbReference type="EMBL" id="CAB4346074.1"/>
    </source>
</evidence>
<dbReference type="EMBL" id="CAESAN010000110">
    <property type="protein sequence ID" value="CAB4346074.1"/>
    <property type="molecule type" value="Genomic_DNA"/>
</dbReference>
<name>A0A6J5ZTK3_9ZZZZ</name>
<accession>A0A6J5ZTK3</accession>
<gene>
    <name evidence="1" type="ORF">UFOPK3547_01241</name>
</gene>
<protein>
    <submittedName>
        <fullName evidence="1">Unannotated protein</fullName>
    </submittedName>
</protein>
<dbReference type="InterPro" id="IPR021276">
    <property type="entry name" value="DUF2855"/>
</dbReference>
<organism evidence="1">
    <name type="scientific">freshwater metagenome</name>
    <dbReference type="NCBI Taxonomy" id="449393"/>
    <lineage>
        <taxon>unclassified sequences</taxon>
        <taxon>metagenomes</taxon>
        <taxon>ecological metagenomes</taxon>
    </lineage>
</organism>
<reference evidence="1" key="1">
    <citation type="submission" date="2020-05" db="EMBL/GenBank/DDBJ databases">
        <authorList>
            <person name="Chiriac C."/>
            <person name="Salcher M."/>
            <person name="Ghai R."/>
            <person name="Kavagutti S V."/>
        </authorList>
    </citation>
    <scope>NUCLEOTIDE SEQUENCE</scope>
</reference>
<dbReference type="AlphaFoldDB" id="A0A6J5ZTK3"/>